<evidence type="ECO:0000256" key="2">
    <source>
        <dbReference type="SAM" id="Phobius"/>
    </source>
</evidence>
<organism evidence="3 4">
    <name type="scientific">Nocardia vinacea</name>
    <dbReference type="NCBI Taxonomy" id="96468"/>
    <lineage>
        <taxon>Bacteria</taxon>
        <taxon>Bacillati</taxon>
        <taxon>Actinomycetota</taxon>
        <taxon>Actinomycetes</taxon>
        <taxon>Mycobacteriales</taxon>
        <taxon>Nocardiaceae</taxon>
        <taxon>Nocardia</taxon>
    </lineage>
</organism>
<evidence type="ECO:0000313" key="4">
    <source>
        <dbReference type="Proteomes" id="UP001432062"/>
    </source>
</evidence>
<feature type="transmembrane region" description="Helical" evidence="2">
    <location>
        <begin position="68"/>
        <end position="86"/>
    </location>
</feature>
<reference evidence="3" key="1">
    <citation type="submission" date="2022-10" db="EMBL/GenBank/DDBJ databases">
        <title>The complete genomes of actinobacterial strains from the NBC collection.</title>
        <authorList>
            <person name="Joergensen T.S."/>
            <person name="Alvarez Arevalo M."/>
            <person name="Sterndorff E.B."/>
            <person name="Faurdal D."/>
            <person name="Vuksanovic O."/>
            <person name="Mourched A.-S."/>
            <person name="Charusanti P."/>
            <person name="Shaw S."/>
            <person name="Blin K."/>
            <person name="Weber T."/>
        </authorList>
    </citation>
    <scope>NUCLEOTIDE SEQUENCE</scope>
    <source>
        <strain evidence="3">NBC_01482</strain>
    </source>
</reference>
<evidence type="ECO:0000313" key="3">
    <source>
        <dbReference type="EMBL" id="WUV48041.1"/>
    </source>
</evidence>
<evidence type="ECO:0000256" key="1">
    <source>
        <dbReference type="SAM" id="MobiDB-lite"/>
    </source>
</evidence>
<feature type="compositionally biased region" description="Pro residues" evidence="1">
    <location>
        <begin position="29"/>
        <end position="42"/>
    </location>
</feature>
<feature type="transmembrane region" description="Helical" evidence="2">
    <location>
        <begin position="121"/>
        <end position="141"/>
    </location>
</feature>
<feature type="transmembrane region" description="Helical" evidence="2">
    <location>
        <begin position="92"/>
        <end position="114"/>
    </location>
</feature>
<keyword evidence="4" id="KW-1185">Reference proteome</keyword>
<dbReference type="EMBL" id="CP109441">
    <property type="protein sequence ID" value="WUV48041.1"/>
    <property type="molecule type" value="Genomic_DNA"/>
</dbReference>
<keyword evidence="2" id="KW-0812">Transmembrane</keyword>
<feature type="region of interest" description="Disordered" evidence="1">
    <location>
        <begin position="1"/>
        <end position="65"/>
    </location>
</feature>
<keyword evidence="2" id="KW-0472">Membrane</keyword>
<sequence length="145" mass="15079">MSYSSPPEPNPGWHPGTAAPGPNAGYSAPIPPGPYSPNPPQQQQPWVYTSDPGWQGGPQPADRRQGPWFAVASAILGIVGCVLPFLPIDLTGVRPLIGLPFAIPGLVLGIVGCTGQRRAKGLAVTGIILSVLALTAEFIMLPQLL</sequence>
<keyword evidence="2" id="KW-1133">Transmembrane helix</keyword>
<dbReference type="Proteomes" id="UP001432062">
    <property type="component" value="Chromosome"/>
</dbReference>
<protein>
    <submittedName>
        <fullName evidence="3">DUF4190 domain-containing protein</fullName>
    </submittedName>
</protein>
<accession>A0ABZ1Z0V4</accession>
<feature type="compositionally biased region" description="Pro residues" evidence="1">
    <location>
        <begin position="1"/>
        <end position="12"/>
    </location>
</feature>
<dbReference type="RefSeq" id="WP_327101071.1">
    <property type="nucleotide sequence ID" value="NZ_CP109149.1"/>
</dbReference>
<proteinExistence type="predicted"/>
<name>A0ABZ1Z0V4_9NOCA</name>
<gene>
    <name evidence="3" type="ORF">OG563_07485</name>
</gene>